<dbReference type="Proteomes" id="UP000018747">
    <property type="component" value="Unassembled WGS sequence"/>
</dbReference>
<reference evidence="1" key="1">
    <citation type="submission" date="2013-05" db="EMBL/GenBank/DDBJ databases">
        <authorList>
            <person name="Harkins D.M."/>
            <person name="Durkin A.S."/>
            <person name="Brinkac L.M."/>
            <person name="Haft D.H."/>
            <person name="Selengut J.D."/>
            <person name="Sanka R."/>
            <person name="DePew J."/>
            <person name="Purushe J."/>
            <person name="Hartskeerl R.A."/>
            <person name="Ahmed A."/>
            <person name="van der Linden H."/>
            <person name="Goris M.G.A."/>
            <person name="Vinetz J.M."/>
            <person name="Sutton G.G."/>
            <person name="Nierman W.C."/>
            <person name="Fouts D.E."/>
        </authorList>
    </citation>
    <scope>NUCLEOTIDE SEQUENCE [LARGE SCALE GENOMIC DNA]</scope>
    <source>
        <strain evidence="1">L 60</strain>
    </source>
</reference>
<dbReference type="AlphaFoldDB" id="V6HXS2"/>
<dbReference type="STRING" id="100053.GCA_002009845_02382"/>
<comment type="caution">
    <text evidence="1">The sequence shown here is derived from an EMBL/GenBank/DDBJ whole genome shotgun (WGS) entry which is preliminary data.</text>
</comment>
<accession>V6HXS2</accession>
<keyword evidence="2" id="KW-1185">Reference proteome</keyword>
<protein>
    <submittedName>
        <fullName evidence="1">Uncharacterized protein</fullName>
    </submittedName>
</protein>
<sequence length="69" mass="7972">MEFVFMKRVVNINSVVLRTGGELILDNKQSMHLLTRSLWVTVPEFFPDKYFPVTLAGAKKFLNEGKIKK</sequence>
<gene>
    <name evidence="1" type="ORF">LEP1GSC062_3219</name>
</gene>
<evidence type="ECO:0000313" key="1">
    <source>
        <dbReference type="EMBL" id="EQA61822.1"/>
    </source>
</evidence>
<organism evidence="1 2">
    <name type="scientific">Leptospira alexanderi serovar Manhao 3 str. L 60</name>
    <dbReference type="NCBI Taxonomy" id="1049759"/>
    <lineage>
        <taxon>Bacteria</taxon>
        <taxon>Pseudomonadati</taxon>
        <taxon>Spirochaetota</taxon>
        <taxon>Spirochaetia</taxon>
        <taxon>Leptospirales</taxon>
        <taxon>Leptospiraceae</taxon>
        <taxon>Leptospira</taxon>
    </lineage>
</organism>
<proteinExistence type="predicted"/>
<dbReference type="EMBL" id="AHMT02000044">
    <property type="protein sequence ID" value="EQA61822.1"/>
    <property type="molecule type" value="Genomic_DNA"/>
</dbReference>
<name>V6HXS2_9LEPT</name>
<evidence type="ECO:0000313" key="2">
    <source>
        <dbReference type="Proteomes" id="UP000018747"/>
    </source>
</evidence>